<evidence type="ECO:0008006" key="4">
    <source>
        <dbReference type="Google" id="ProtNLM"/>
    </source>
</evidence>
<dbReference type="RefSeq" id="WP_068421149.1">
    <property type="nucleotide sequence ID" value="NZ_LVHI01000002.1"/>
</dbReference>
<dbReference type="InterPro" id="IPR035197">
    <property type="entry name" value="DUF5313"/>
</dbReference>
<comment type="caution">
    <text evidence="2">The sequence shown here is derived from an EMBL/GenBank/DDBJ whole genome shotgun (WGS) entry which is preliminary data.</text>
</comment>
<reference evidence="2 3" key="1">
    <citation type="submission" date="2016-03" db="EMBL/GenBank/DDBJ databases">
        <title>Genome sequence of Rhodococcus kyotonensis KB10.</title>
        <authorList>
            <person name="Jeong H."/>
            <person name="Hong C.E."/>
            <person name="Jo S.H."/>
            <person name="Park J.M."/>
        </authorList>
    </citation>
    <scope>NUCLEOTIDE SEQUENCE [LARGE SCALE GENOMIC DNA]</scope>
    <source>
        <strain evidence="2 3">KB10</strain>
    </source>
</reference>
<keyword evidence="1" id="KW-1133">Transmembrane helix</keyword>
<name>A0A177YN45_9NOCA</name>
<feature type="transmembrane region" description="Helical" evidence="1">
    <location>
        <begin position="71"/>
        <end position="91"/>
    </location>
</feature>
<keyword evidence="1" id="KW-0472">Membrane</keyword>
<dbReference type="Proteomes" id="UP000077519">
    <property type="component" value="Unassembled WGS sequence"/>
</dbReference>
<accession>A0A177YN45</accession>
<feature type="transmembrane region" description="Helical" evidence="1">
    <location>
        <begin position="47"/>
        <end position="65"/>
    </location>
</feature>
<protein>
    <recommendedName>
        <fullName evidence="4">DUF5313 domain-containing protein</fullName>
    </recommendedName>
</protein>
<proteinExistence type="predicted"/>
<gene>
    <name evidence="2" type="ORF">A3K89_15030</name>
</gene>
<dbReference type="Pfam" id="PF17240">
    <property type="entry name" value="DUF5313"/>
    <property type="match status" value="1"/>
</dbReference>
<keyword evidence="1" id="KW-0812">Transmembrane</keyword>
<keyword evidence="3" id="KW-1185">Reference proteome</keyword>
<evidence type="ECO:0000313" key="2">
    <source>
        <dbReference type="EMBL" id="OAK56923.1"/>
    </source>
</evidence>
<evidence type="ECO:0000256" key="1">
    <source>
        <dbReference type="SAM" id="Phobius"/>
    </source>
</evidence>
<evidence type="ECO:0000313" key="3">
    <source>
        <dbReference type="Proteomes" id="UP000077519"/>
    </source>
</evidence>
<dbReference type="EMBL" id="LVHI01000002">
    <property type="protein sequence ID" value="OAK56923.1"/>
    <property type="molecule type" value="Genomic_DNA"/>
</dbReference>
<dbReference type="AlphaFoldDB" id="A0A177YN45"/>
<organism evidence="2 3">
    <name type="scientific">Rhodococcoides kyotonense</name>
    <dbReference type="NCBI Taxonomy" id="398843"/>
    <lineage>
        <taxon>Bacteria</taxon>
        <taxon>Bacillati</taxon>
        <taxon>Actinomycetota</taxon>
        <taxon>Actinomycetes</taxon>
        <taxon>Mycobacteriales</taxon>
        <taxon>Nocardiaceae</taxon>
        <taxon>Rhodococcoides</taxon>
    </lineage>
</organism>
<sequence length="131" mass="15365">MNNKAARTKPTFFQWLGYVIFGRKLPLSMQEWVRNDLVGKGAVPRHLFRSLLPFTPIFVGFLVLFPGPLWLRGAMVLLSVLLALFYTAAFMELNRARRLELHGLPRDLQSDRRRRDIDSQRARYEAQYPHH</sequence>